<feature type="transmembrane region" description="Helical" evidence="5">
    <location>
        <begin position="270"/>
        <end position="292"/>
    </location>
</feature>
<dbReference type="GO" id="GO:0022857">
    <property type="term" value="F:transmembrane transporter activity"/>
    <property type="evidence" value="ECO:0007669"/>
    <property type="project" value="InterPro"/>
</dbReference>
<dbReference type="GO" id="GO:0005886">
    <property type="term" value="C:plasma membrane"/>
    <property type="evidence" value="ECO:0007669"/>
    <property type="project" value="UniProtKB-SubCell"/>
</dbReference>
<feature type="transmembrane region" description="Helical" evidence="5">
    <location>
        <begin position="355"/>
        <end position="377"/>
    </location>
</feature>
<evidence type="ECO:0000256" key="2">
    <source>
        <dbReference type="ARBA" id="ARBA00022692"/>
    </source>
</evidence>
<feature type="transmembrane region" description="Helical" evidence="5">
    <location>
        <begin position="304"/>
        <end position="323"/>
    </location>
</feature>
<dbReference type="InterPro" id="IPR011701">
    <property type="entry name" value="MFS"/>
</dbReference>
<gene>
    <name evidence="7" type="ORF">F4X14_08655</name>
</gene>
<feature type="transmembrane region" description="Helical" evidence="5">
    <location>
        <begin position="143"/>
        <end position="162"/>
    </location>
</feature>
<dbReference type="PROSITE" id="PS50850">
    <property type="entry name" value="MFS"/>
    <property type="match status" value="1"/>
</dbReference>
<feature type="transmembrane region" description="Helical" evidence="5">
    <location>
        <begin position="418"/>
        <end position="439"/>
    </location>
</feature>
<dbReference type="InterPro" id="IPR036259">
    <property type="entry name" value="MFS_trans_sf"/>
</dbReference>
<dbReference type="SUPFAM" id="SSF103473">
    <property type="entry name" value="MFS general substrate transporter"/>
    <property type="match status" value="1"/>
</dbReference>
<dbReference type="Gene3D" id="1.20.1250.20">
    <property type="entry name" value="MFS general substrate transporter like domains"/>
    <property type="match status" value="2"/>
</dbReference>
<dbReference type="Pfam" id="PF07690">
    <property type="entry name" value="MFS_1"/>
    <property type="match status" value="1"/>
</dbReference>
<dbReference type="EMBL" id="VXMH01000039">
    <property type="protein sequence ID" value="MYC95030.1"/>
    <property type="molecule type" value="Genomic_DNA"/>
</dbReference>
<feature type="transmembrane region" description="Helical" evidence="5">
    <location>
        <begin position="114"/>
        <end position="137"/>
    </location>
</feature>
<feature type="transmembrane region" description="Helical" evidence="5">
    <location>
        <begin position="182"/>
        <end position="202"/>
    </location>
</feature>
<name>A0A6B1D5B2_9CHLR</name>
<accession>A0A6B1D5B2</accession>
<feature type="transmembrane region" description="Helical" evidence="5">
    <location>
        <begin position="81"/>
        <end position="102"/>
    </location>
</feature>
<feature type="transmembrane region" description="Helical" evidence="5">
    <location>
        <begin position="214"/>
        <end position="234"/>
    </location>
</feature>
<dbReference type="PANTHER" id="PTHR23526:SF1">
    <property type="entry name" value="MAJOR FACILITATOR SUPERFAMILY MFS_1"/>
    <property type="match status" value="1"/>
</dbReference>
<dbReference type="InterPro" id="IPR020846">
    <property type="entry name" value="MFS_dom"/>
</dbReference>
<feature type="transmembrane region" description="Helical" evidence="5">
    <location>
        <begin position="330"/>
        <end position="349"/>
    </location>
</feature>
<feature type="transmembrane region" description="Helical" evidence="5">
    <location>
        <begin position="389"/>
        <end position="412"/>
    </location>
</feature>
<comment type="caution">
    <text evidence="7">The sequence shown here is derived from an EMBL/GenBank/DDBJ whole genome shotgun (WGS) entry which is preliminary data.</text>
</comment>
<feature type="domain" description="Major facilitator superfamily (MFS) profile" evidence="6">
    <location>
        <begin position="214"/>
        <end position="452"/>
    </location>
</feature>
<comment type="subcellular location">
    <subcellularLocation>
        <location evidence="1">Cell membrane</location>
        <topology evidence="1">Multi-pass membrane protein</topology>
    </subcellularLocation>
</comment>
<feature type="transmembrane region" description="Helical" evidence="5">
    <location>
        <begin position="50"/>
        <end position="69"/>
    </location>
</feature>
<evidence type="ECO:0000256" key="4">
    <source>
        <dbReference type="ARBA" id="ARBA00023136"/>
    </source>
</evidence>
<proteinExistence type="predicted"/>
<organism evidence="7">
    <name type="scientific">Caldilineaceae bacterium SB0661_bin_32</name>
    <dbReference type="NCBI Taxonomy" id="2605255"/>
    <lineage>
        <taxon>Bacteria</taxon>
        <taxon>Bacillati</taxon>
        <taxon>Chloroflexota</taxon>
        <taxon>Caldilineae</taxon>
        <taxon>Caldilineales</taxon>
        <taxon>Caldilineaceae</taxon>
    </lineage>
</organism>
<dbReference type="AlphaFoldDB" id="A0A6B1D5B2"/>
<keyword evidence="4 5" id="KW-0472">Membrane</keyword>
<sequence>MLGTIIPARRFAIAMVRRMLQVDLPTAVRSDEDVEAEVWRNYNWNFSVNVIDGALFLLAQSLMSATTILPFFVSRLTDNPFFFGLLAVIANGGWFFPQLLSAGAIERTDRKKPWLINLGFFLERLPLVLLTATTLLAVSSPSWALALFLLAFAIYNFGAGIIAPAWQDLLAVCFPATRRGRLMGVTMFAGGIAGALGALGSSRILETLPFPRNFLILFGLATILMFLGWAVLALTREPVRRVPRTEENRLRIWTRLGRILRRDQNFRRFLTARGLLAVGGMGIAFVTAAAISKWDVSGGTVGNYTVALLAGQSASNLIFGLLADRKGHKLSLVLGGLAAVSGYVIAGLAAMPILYYLVFVLLGIYFSSTFVSGLMIVLEFTGPEQRPTYIGITNSIIGAINVVIPLLGGWLATVSYTYLFAFSAAAGLLGVLLMAFWVADPRHAVENGDGIS</sequence>
<evidence type="ECO:0000256" key="1">
    <source>
        <dbReference type="ARBA" id="ARBA00004651"/>
    </source>
</evidence>
<dbReference type="PANTHER" id="PTHR23526">
    <property type="entry name" value="INTEGRAL MEMBRANE TRANSPORT PROTEIN-RELATED"/>
    <property type="match status" value="1"/>
</dbReference>
<evidence type="ECO:0000313" key="7">
    <source>
        <dbReference type="EMBL" id="MYC95030.1"/>
    </source>
</evidence>
<protein>
    <submittedName>
        <fullName evidence="7">MFS transporter</fullName>
    </submittedName>
</protein>
<evidence type="ECO:0000259" key="6">
    <source>
        <dbReference type="PROSITE" id="PS50850"/>
    </source>
</evidence>
<keyword evidence="3 5" id="KW-1133">Transmembrane helix</keyword>
<evidence type="ECO:0000256" key="3">
    <source>
        <dbReference type="ARBA" id="ARBA00022989"/>
    </source>
</evidence>
<dbReference type="InterPro" id="IPR052528">
    <property type="entry name" value="Sugar_transport-like"/>
</dbReference>
<evidence type="ECO:0000256" key="5">
    <source>
        <dbReference type="SAM" id="Phobius"/>
    </source>
</evidence>
<keyword evidence="2 5" id="KW-0812">Transmembrane</keyword>
<reference evidence="7" key="1">
    <citation type="submission" date="2019-09" db="EMBL/GenBank/DDBJ databases">
        <title>Characterisation of the sponge microbiome using genome-centric metagenomics.</title>
        <authorList>
            <person name="Engelberts J.P."/>
            <person name="Robbins S.J."/>
            <person name="De Goeij J.M."/>
            <person name="Aranda M."/>
            <person name="Bell S.C."/>
            <person name="Webster N.S."/>
        </authorList>
    </citation>
    <scope>NUCLEOTIDE SEQUENCE</scope>
    <source>
        <strain evidence="7">SB0661_bin_32</strain>
    </source>
</reference>